<evidence type="ECO:0000313" key="2">
    <source>
        <dbReference type="Proteomes" id="UP001289374"/>
    </source>
</evidence>
<reference evidence="1" key="1">
    <citation type="submission" date="2020-06" db="EMBL/GenBank/DDBJ databases">
        <authorList>
            <person name="Li T."/>
            <person name="Hu X."/>
            <person name="Zhang T."/>
            <person name="Song X."/>
            <person name="Zhang H."/>
            <person name="Dai N."/>
            <person name="Sheng W."/>
            <person name="Hou X."/>
            <person name="Wei L."/>
        </authorList>
    </citation>
    <scope>NUCLEOTIDE SEQUENCE</scope>
    <source>
        <strain evidence="1">K16</strain>
        <tissue evidence="1">Leaf</tissue>
    </source>
</reference>
<dbReference type="GO" id="GO:0044611">
    <property type="term" value="C:nuclear pore inner ring"/>
    <property type="evidence" value="ECO:0007669"/>
    <property type="project" value="TreeGrafter"/>
</dbReference>
<dbReference type="GO" id="GO:0017056">
    <property type="term" value="F:structural constituent of nuclear pore"/>
    <property type="evidence" value="ECO:0007669"/>
    <property type="project" value="InterPro"/>
</dbReference>
<dbReference type="PANTHER" id="PTHR31431">
    <property type="entry name" value="NUCLEOPORIN NUP188 HOMOLOG"/>
    <property type="match status" value="1"/>
</dbReference>
<keyword evidence="2" id="KW-1185">Reference proteome</keyword>
<sequence length="489" mass="54936">MATTATTNATDQSSNSTKTVDSSLWWEPFSAFLTELESASGSSDLPQSLEKKLKDNHAWFLDTILQFKSPNQRSREALDSPRVKIGPHELIVQPEFKDTALKISSIMCLDEVQSYILVKRSMERNDAAASDIHPDILNLAVCYSLMDAWNSFHDEETGIGIQEKYVRIDVVEIICALVKNLPPSVNGAVMMSMGVTILTKMLRCLPSHVATMALKGNIFDVALRTNPFDVGPNSLSSGSWLLSGRLAKMLLIDLLDFTMNLLETGLETDTIFALTVFSLRYVLVNHEFWKYKVKYARWKVTLKVLEVMKKCIWSISSCQKLGDVVRDIMLSDSSIHSALFRIVCTTTPSLEKLYVSRLFDMLDIEGLHQAISSGLDVLVSMVYAFSKDQGIAVITELCEANKMKQLAPEIKEVCLLLLQITVMALYLEFCVIQICGIRPVLGHVETFSKEFRLLIRATEGHLFLKEPLRNLKQIVSFVYPELIQAEGLF</sequence>
<dbReference type="EMBL" id="JACGWL010000005">
    <property type="protein sequence ID" value="KAK4401435.1"/>
    <property type="molecule type" value="Genomic_DNA"/>
</dbReference>
<name>A0AAE2BXS7_9LAMI</name>
<dbReference type="GO" id="GO:0006606">
    <property type="term" value="P:protein import into nucleus"/>
    <property type="evidence" value="ECO:0007669"/>
    <property type="project" value="TreeGrafter"/>
</dbReference>
<dbReference type="GO" id="GO:0006405">
    <property type="term" value="P:RNA export from nucleus"/>
    <property type="evidence" value="ECO:0007669"/>
    <property type="project" value="TreeGrafter"/>
</dbReference>
<organism evidence="1 2">
    <name type="scientific">Sesamum angolense</name>
    <dbReference type="NCBI Taxonomy" id="2727404"/>
    <lineage>
        <taxon>Eukaryota</taxon>
        <taxon>Viridiplantae</taxon>
        <taxon>Streptophyta</taxon>
        <taxon>Embryophyta</taxon>
        <taxon>Tracheophyta</taxon>
        <taxon>Spermatophyta</taxon>
        <taxon>Magnoliopsida</taxon>
        <taxon>eudicotyledons</taxon>
        <taxon>Gunneridae</taxon>
        <taxon>Pentapetalae</taxon>
        <taxon>asterids</taxon>
        <taxon>lamiids</taxon>
        <taxon>Lamiales</taxon>
        <taxon>Pedaliaceae</taxon>
        <taxon>Sesamum</taxon>
    </lineage>
</organism>
<evidence type="ECO:0000313" key="1">
    <source>
        <dbReference type="EMBL" id="KAK4401435.1"/>
    </source>
</evidence>
<dbReference type="PANTHER" id="PTHR31431:SF1">
    <property type="entry name" value="NUCLEOPORIN NUP188"/>
    <property type="match status" value="1"/>
</dbReference>
<proteinExistence type="predicted"/>
<protein>
    <submittedName>
        <fullName evidence="1">Uncharacterized protein</fullName>
    </submittedName>
</protein>
<gene>
    <name evidence="1" type="ORF">Sango_0884200</name>
</gene>
<comment type="caution">
    <text evidence="1">The sequence shown here is derived from an EMBL/GenBank/DDBJ whole genome shotgun (WGS) entry which is preliminary data.</text>
</comment>
<dbReference type="Proteomes" id="UP001289374">
    <property type="component" value="Unassembled WGS sequence"/>
</dbReference>
<dbReference type="InterPro" id="IPR044840">
    <property type="entry name" value="Nup188"/>
</dbReference>
<reference evidence="1" key="2">
    <citation type="journal article" date="2024" name="Plant">
        <title>Genomic evolution and insights into agronomic trait innovations of Sesamum species.</title>
        <authorList>
            <person name="Miao H."/>
            <person name="Wang L."/>
            <person name="Qu L."/>
            <person name="Liu H."/>
            <person name="Sun Y."/>
            <person name="Le M."/>
            <person name="Wang Q."/>
            <person name="Wei S."/>
            <person name="Zheng Y."/>
            <person name="Lin W."/>
            <person name="Duan Y."/>
            <person name="Cao H."/>
            <person name="Xiong S."/>
            <person name="Wang X."/>
            <person name="Wei L."/>
            <person name="Li C."/>
            <person name="Ma Q."/>
            <person name="Ju M."/>
            <person name="Zhao R."/>
            <person name="Li G."/>
            <person name="Mu C."/>
            <person name="Tian Q."/>
            <person name="Mei H."/>
            <person name="Zhang T."/>
            <person name="Gao T."/>
            <person name="Zhang H."/>
        </authorList>
    </citation>
    <scope>NUCLEOTIDE SEQUENCE</scope>
    <source>
        <strain evidence="1">K16</strain>
    </source>
</reference>
<accession>A0AAE2BXS7</accession>
<dbReference type="AlphaFoldDB" id="A0AAE2BXS7"/>